<evidence type="ECO:0008006" key="3">
    <source>
        <dbReference type="Google" id="ProtNLM"/>
    </source>
</evidence>
<dbReference type="OrthoDB" id="798795at2"/>
<dbReference type="EMBL" id="CM001403">
    <property type="protein sequence ID" value="EHQ25004.1"/>
    <property type="molecule type" value="Genomic_DNA"/>
</dbReference>
<reference evidence="1" key="1">
    <citation type="submission" date="2011-09" db="EMBL/GenBank/DDBJ databases">
        <title>The permanent draft genome of Mucilaginibacter paludis DSM 18603.</title>
        <authorList>
            <consortium name="US DOE Joint Genome Institute (JGI-PGF)"/>
            <person name="Lucas S."/>
            <person name="Han J."/>
            <person name="Lapidus A."/>
            <person name="Bruce D."/>
            <person name="Goodwin L."/>
            <person name="Pitluck S."/>
            <person name="Peters L."/>
            <person name="Kyrpides N."/>
            <person name="Mavromatis K."/>
            <person name="Ivanova N."/>
            <person name="Mikhailova N."/>
            <person name="Held B."/>
            <person name="Detter J.C."/>
            <person name="Tapia R."/>
            <person name="Han C."/>
            <person name="Land M."/>
            <person name="Hauser L."/>
            <person name="Markowitz V."/>
            <person name="Cheng J.-F."/>
            <person name="Hugenholtz P."/>
            <person name="Woyke T."/>
            <person name="Wu D."/>
            <person name="Tindall B."/>
            <person name="Brambilla E."/>
            <person name="Klenk H.-P."/>
            <person name="Eisen J.A."/>
        </authorList>
    </citation>
    <scope>NUCLEOTIDE SEQUENCE [LARGE SCALE GENOMIC DNA]</scope>
    <source>
        <strain evidence="1">DSM 18603</strain>
    </source>
</reference>
<name>H1YA20_9SPHI</name>
<sequence>MSHIKSFLLGVGVSFGVYYLTKRRADGSSILDDILDNPEEFVHRAKNQAIADVVDTVKEKIS</sequence>
<evidence type="ECO:0000313" key="1">
    <source>
        <dbReference type="EMBL" id="EHQ25004.1"/>
    </source>
</evidence>
<dbReference type="Proteomes" id="UP000002774">
    <property type="component" value="Chromosome"/>
</dbReference>
<proteinExistence type="predicted"/>
<organism evidence="1 2">
    <name type="scientific">Mucilaginibacter paludis DSM 18603</name>
    <dbReference type="NCBI Taxonomy" id="714943"/>
    <lineage>
        <taxon>Bacteria</taxon>
        <taxon>Pseudomonadati</taxon>
        <taxon>Bacteroidota</taxon>
        <taxon>Sphingobacteriia</taxon>
        <taxon>Sphingobacteriales</taxon>
        <taxon>Sphingobacteriaceae</taxon>
        <taxon>Mucilaginibacter</taxon>
    </lineage>
</organism>
<accession>H1YA20</accession>
<dbReference type="STRING" id="714943.Mucpa_0823"/>
<dbReference type="AlphaFoldDB" id="H1YA20"/>
<evidence type="ECO:0000313" key="2">
    <source>
        <dbReference type="Proteomes" id="UP000002774"/>
    </source>
</evidence>
<dbReference type="RefSeq" id="WP_008504626.1">
    <property type="nucleotide sequence ID" value="NZ_CM001403.1"/>
</dbReference>
<keyword evidence="2" id="KW-1185">Reference proteome</keyword>
<protein>
    <recommendedName>
        <fullName evidence="3">YtxH domain-containing protein</fullName>
    </recommendedName>
</protein>
<gene>
    <name evidence="1" type="ORF">Mucpa_0823</name>
</gene>
<dbReference type="HOGENOM" id="CLU_2899300_0_0_10"/>